<dbReference type="Proteomes" id="UP000234681">
    <property type="component" value="Chromosome 5"/>
</dbReference>
<organism evidence="1 2">
    <name type="scientific">Rattus norvegicus</name>
    <name type="common">Rat</name>
    <dbReference type="NCBI Taxonomy" id="10116"/>
    <lineage>
        <taxon>Eukaryota</taxon>
        <taxon>Metazoa</taxon>
        <taxon>Chordata</taxon>
        <taxon>Craniata</taxon>
        <taxon>Vertebrata</taxon>
        <taxon>Euteleostomi</taxon>
        <taxon>Mammalia</taxon>
        <taxon>Eutheria</taxon>
        <taxon>Euarchontoglires</taxon>
        <taxon>Glires</taxon>
        <taxon>Rodentia</taxon>
        <taxon>Myomorpha</taxon>
        <taxon>Muroidea</taxon>
        <taxon>Muridae</taxon>
        <taxon>Murinae</taxon>
        <taxon>Rattus</taxon>
    </lineage>
</organism>
<evidence type="ECO:0000313" key="1">
    <source>
        <dbReference type="EMBL" id="EDL98561.1"/>
    </source>
</evidence>
<dbReference type="AlphaFoldDB" id="A6IIJ1"/>
<accession>A6IIJ1</accession>
<name>A6IIJ1_RAT</name>
<gene>
    <name evidence="1" type="ORF">rCG_54882</name>
</gene>
<proteinExistence type="predicted"/>
<evidence type="ECO:0000313" key="2">
    <source>
        <dbReference type="Proteomes" id="UP000234681"/>
    </source>
</evidence>
<reference evidence="2" key="1">
    <citation type="submission" date="2005-09" db="EMBL/GenBank/DDBJ databases">
        <authorList>
            <person name="Mural R.J."/>
            <person name="Li P.W."/>
            <person name="Adams M.D."/>
            <person name="Amanatides P.G."/>
            <person name="Baden-Tillson H."/>
            <person name="Barnstead M."/>
            <person name="Chin S.H."/>
            <person name="Dew I."/>
            <person name="Evans C.A."/>
            <person name="Ferriera S."/>
            <person name="Flanigan M."/>
            <person name="Fosler C."/>
            <person name="Glodek A."/>
            <person name="Gu Z."/>
            <person name="Holt R.A."/>
            <person name="Jennings D."/>
            <person name="Kraft C.L."/>
            <person name="Lu F."/>
            <person name="Nguyen T."/>
            <person name="Nusskern D.R."/>
            <person name="Pfannkoch C.M."/>
            <person name="Sitter C."/>
            <person name="Sutton G.G."/>
            <person name="Venter J.C."/>
            <person name="Wang Z."/>
            <person name="Woodage T."/>
            <person name="Zheng X.H."/>
            <person name="Zhong F."/>
        </authorList>
    </citation>
    <scope>NUCLEOTIDE SEQUENCE [LARGE SCALE GENOMIC DNA]</scope>
    <source>
        <strain>BN</strain>
        <strain evidence="2">Sprague-Dawley</strain>
    </source>
</reference>
<sequence>MNKKHRLLSLIFKALRTCFLPRDFRCIFILHGFPVSNVEGHTKMGLTSSAHDALYWYAV</sequence>
<dbReference type="EMBL" id="CH473962">
    <property type="protein sequence ID" value="EDL98561.1"/>
    <property type="molecule type" value="Genomic_DNA"/>
</dbReference>
<protein>
    <submittedName>
        <fullName evidence="1">RCG54882</fullName>
    </submittedName>
</protein>